<dbReference type="Pfam" id="PF08845">
    <property type="entry name" value="SymE_toxin"/>
    <property type="match status" value="1"/>
</dbReference>
<protein>
    <submittedName>
        <fullName evidence="2">SymE family type I addiction module toxin</fullName>
    </submittedName>
</protein>
<reference evidence="2" key="1">
    <citation type="submission" date="2021-07" db="EMBL/GenBank/DDBJ databases">
        <title>Characterization of Emerging Pathogens Carrying KPC-2 Gene in IncP-6 Plasmids Isolated from Urban Sewage in Argentina.</title>
        <authorList>
            <person name="Ghiglione B."/>
            <person name="Haim M.S."/>
            <person name="Dropa M."/>
        </authorList>
    </citation>
    <scope>NUCLEOTIDE SEQUENCE</scope>
    <source>
        <strain evidence="2">WW-19C</strain>
    </source>
</reference>
<accession>A0AAQ0ES88</accession>
<evidence type="ECO:0000313" key="3">
    <source>
        <dbReference type="Proteomes" id="UP000826990"/>
    </source>
</evidence>
<proteinExistence type="predicted"/>
<dbReference type="AlphaFoldDB" id="A0AAQ0ES88"/>
<dbReference type="GO" id="GO:0003723">
    <property type="term" value="F:RNA binding"/>
    <property type="evidence" value="ECO:0007669"/>
    <property type="project" value="InterPro"/>
</dbReference>
<dbReference type="InterPro" id="IPR014944">
    <property type="entry name" value="Toxin_SymE-like"/>
</dbReference>
<gene>
    <name evidence="2" type="ORF">KZX48_06225</name>
</gene>
<dbReference type="GO" id="GO:0016788">
    <property type="term" value="F:hydrolase activity, acting on ester bonds"/>
    <property type="evidence" value="ECO:0007669"/>
    <property type="project" value="InterPro"/>
</dbReference>
<dbReference type="EMBL" id="CP080107">
    <property type="protein sequence ID" value="QYD27995.1"/>
    <property type="molecule type" value="Genomic_DNA"/>
</dbReference>
<feature type="domain" description="Toxin SymE-like" evidence="1">
    <location>
        <begin position="68"/>
        <end position="101"/>
    </location>
</feature>
<sequence>MAAKNSMPERAIAQTENADLEIQQENREKLRKKRIRALHDEPVHSAYLHERGEAGSACVELYTRMERNYLPLTGAWLTRAGFKAGIAVKIRVMPDCIVITPQNSRELWGCLEGVSATYTNKLKMMKWLETFPGALIDTGDLPVNESGKGER</sequence>
<evidence type="ECO:0000259" key="1">
    <source>
        <dbReference type="Pfam" id="PF08845"/>
    </source>
</evidence>
<name>A0AAQ0ES88_ENTAS</name>
<dbReference type="GO" id="GO:0005737">
    <property type="term" value="C:cytoplasm"/>
    <property type="evidence" value="ECO:0007669"/>
    <property type="project" value="InterPro"/>
</dbReference>
<dbReference type="GO" id="GO:0016070">
    <property type="term" value="P:RNA metabolic process"/>
    <property type="evidence" value="ECO:0007669"/>
    <property type="project" value="InterPro"/>
</dbReference>
<evidence type="ECO:0000313" key="2">
    <source>
        <dbReference type="EMBL" id="QYD27995.1"/>
    </source>
</evidence>
<dbReference type="RefSeq" id="WP_075203913.1">
    <property type="nucleotide sequence ID" value="NZ_AP019632.1"/>
</dbReference>
<organism evidence="2 3">
    <name type="scientific">Enterobacter asburiae</name>
    <dbReference type="NCBI Taxonomy" id="61645"/>
    <lineage>
        <taxon>Bacteria</taxon>
        <taxon>Pseudomonadati</taxon>
        <taxon>Pseudomonadota</taxon>
        <taxon>Gammaproteobacteria</taxon>
        <taxon>Enterobacterales</taxon>
        <taxon>Enterobacteriaceae</taxon>
        <taxon>Enterobacter</taxon>
        <taxon>Enterobacter cloacae complex</taxon>
    </lineage>
</organism>
<dbReference type="Proteomes" id="UP000826990">
    <property type="component" value="Chromosome"/>
</dbReference>